<feature type="signal peptide" evidence="1">
    <location>
        <begin position="1"/>
        <end position="25"/>
    </location>
</feature>
<protein>
    <recommendedName>
        <fullName evidence="4">Secreted protein</fullName>
    </recommendedName>
</protein>
<evidence type="ECO:0000313" key="3">
    <source>
        <dbReference type="Proteomes" id="UP001055108"/>
    </source>
</evidence>
<keyword evidence="1" id="KW-0732">Signal</keyword>
<reference evidence="2" key="2">
    <citation type="submission" date="2021-08" db="EMBL/GenBank/DDBJ databases">
        <authorList>
            <person name="Tani A."/>
            <person name="Ola A."/>
            <person name="Ogura Y."/>
            <person name="Katsura K."/>
            <person name="Hayashi T."/>
        </authorList>
    </citation>
    <scope>NUCLEOTIDE SEQUENCE</scope>
    <source>
        <strain evidence="2">NBRC 103626</strain>
    </source>
</reference>
<accession>A0AA37HPI3</accession>
<evidence type="ECO:0008006" key="4">
    <source>
        <dbReference type="Google" id="ProtNLM"/>
    </source>
</evidence>
<keyword evidence="3" id="KW-1185">Reference proteome</keyword>
<dbReference type="EMBL" id="BPQM01000065">
    <property type="protein sequence ID" value="GJD79617.1"/>
    <property type="molecule type" value="Genomic_DNA"/>
</dbReference>
<proteinExistence type="predicted"/>
<dbReference type="AlphaFoldDB" id="A0AA37HPI3"/>
<evidence type="ECO:0000313" key="2">
    <source>
        <dbReference type="EMBL" id="GJD79617.1"/>
    </source>
</evidence>
<comment type="caution">
    <text evidence="2">The sequence shown here is derived from an EMBL/GenBank/DDBJ whole genome shotgun (WGS) entry which is preliminary data.</text>
</comment>
<evidence type="ECO:0000256" key="1">
    <source>
        <dbReference type="SAM" id="SignalP"/>
    </source>
</evidence>
<gene>
    <name evidence="2" type="ORF">NBEOAGPD_2846</name>
</gene>
<organism evidence="2 3">
    <name type="scientific">Methylobacterium gregans</name>
    <dbReference type="NCBI Taxonomy" id="374424"/>
    <lineage>
        <taxon>Bacteria</taxon>
        <taxon>Pseudomonadati</taxon>
        <taxon>Pseudomonadota</taxon>
        <taxon>Alphaproteobacteria</taxon>
        <taxon>Hyphomicrobiales</taxon>
        <taxon>Methylobacteriaceae</taxon>
        <taxon>Methylobacterium</taxon>
    </lineage>
</organism>
<name>A0AA37HPI3_9HYPH</name>
<feature type="chain" id="PRO_5041298451" description="Secreted protein" evidence="1">
    <location>
        <begin position="26"/>
        <end position="65"/>
    </location>
</feature>
<sequence>MATVIPAVMVAATAVTVAAVGTAMAADIADRTVGTAAVGDMAIPVGTDARVAAVITGVVATRDTN</sequence>
<reference evidence="2" key="1">
    <citation type="journal article" date="2016" name="Front. Microbiol.">
        <title>Genome Sequence of the Piezophilic, Mesophilic Sulfate-Reducing Bacterium Desulfovibrio indicus J2T.</title>
        <authorList>
            <person name="Cao J."/>
            <person name="Maignien L."/>
            <person name="Shao Z."/>
            <person name="Alain K."/>
            <person name="Jebbar M."/>
        </authorList>
    </citation>
    <scope>NUCLEOTIDE SEQUENCE</scope>
    <source>
        <strain evidence="2">NBRC 103626</strain>
    </source>
</reference>
<dbReference type="Proteomes" id="UP001055108">
    <property type="component" value="Unassembled WGS sequence"/>
</dbReference>